<dbReference type="Pfam" id="PF16179">
    <property type="entry name" value="RHD_dimer"/>
    <property type="match status" value="1"/>
</dbReference>
<gene>
    <name evidence="3" type="ORF">DMN91_003304</name>
</gene>
<dbReference type="InterPro" id="IPR030492">
    <property type="entry name" value="RHD_CS"/>
</dbReference>
<dbReference type="GO" id="GO:0033554">
    <property type="term" value="P:cellular response to stress"/>
    <property type="evidence" value="ECO:0007669"/>
    <property type="project" value="TreeGrafter"/>
</dbReference>
<dbReference type="OrthoDB" id="7881762at2759"/>
<dbReference type="PROSITE" id="PS01204">
    <property type="entry name" value="REL_1"/>
    <property type="match status" value="1"/>
</dbReference>
<dbReference type="PRINTS" id="PR00057">
    <property type="entry name" value="NFKBTNSCPFCT"/>
</dbReference>
<dbReference type="GO" id="GO:0038061">
    <property type="term" value="P:non-canonical NF-kappaB signal transduction"/>
    <property type="evidence" value="ECO:0007669"/>
    <property type="project" value="TreeGrafter"/>
</dbReference>
<evidence type="ECO:0000313" key="3">
    <source>
        <dbReference type="EMBL" id="RLU25211.1"/>
    </source>
</evidence>
<dbReference type="GO" id="GO:0008063">
    <property type="term" value="P:Toll signaling pathway"/>
    <property type="evidence" value="ECO:0007669"/>
    <property type="project" value="UniProtKB-ARBA"/>
</dbReference>
<dbReference type="Proteomes" id="UP000279307">
    <property type="component" value="Chromosome 3"/>
</dbReference>
<organism evidence="3">
    <name type="scientific">Ooceraea biroi</name>
    <name type="common">Clonal raider ant</name>
    <name type="synonym">Cerapachys biroi</name>
    <dbReference type="NCBI Taxonomy" id="2015173"/>
    <lineage>
        <taxon>Eukaryota</taxon>
        <taxon>Metazoa</taxon>
        <taxon>Ecdysozoa</taxon>
        <taxon>Arthropoda</taxon>
        <taxon>Hexapoda</taxon>
        <taxon>Insecta</taxon>
        <taxon>Pterygota</taxon>
        <taxon>Neoptera</taxon>
        <taxon>Endopterygota</taxon>
        <taxon>Hymenoptera</taxon>
        <taxon>Apocrita</taxon>
        <taxon>Aculeata</taxon>
        <taxon>Formicoidea</taxon>
        <taxon>Formicidae</taxon>
        <taxon>Dorylinae</taxon>
        <taxon>Ooceraea</taxon>
    </lineage>
</organism>
<dbReference type="GO" id="GO:0007249">
    <property type="term" value="P:canonical NF-kappaB signal transduction"/>
    <property type="evidence" value="ECO:0007669"/>
    <property type="project" value="TreeGrafter"/>
</dbReference>
<evidence type="ECO:0000256" key="1">
    <source>
        <dbReference type="SAM" id="MobiDB-lite"/>
    </source>
</evidence>
<dbReference type="InterPro" id="IPR011539">
    <property type="entry name" value="RHD_DNA_bind_dom"/>
</dbReference>
<dbReference type="EMBL" id="QOIP01000003">
    <property type="protein sequence ID" value="RLU25211.1"/>
    <property type="molecule type" value="Genomic_DNA"/>
</dbReference>
<feature type="domain" description="RHD" evidence="2">
    <location>
        <begin position="38"/>
        <end position="217"/>
    </location>
</feature>
<dbReference type="GO" id="GO:0035206">
    <property type="term" value="P:regulation of hemocyte proliferation"/>
    <property type="evidence" value="ECO:0007669"/>
    <property type="project" value="UniProtKB-ARBA"/>
</dbReference>
<dbReference type="GO" id="GO:0045087">
    <property type="term" value="P:innate immune response"/>
    <property type="evidence" value="ECO:0007669"/>
    <property type="project" value="TreeGrafter"/>
</dbReference>
<dbReference type="InterPro" id="IPR002909">
    <property type="entry name" value="IPT_dom"/>
</dbReference>
<dbReference type="FunFam" id="2.60.40.10:FF:000046">
    <property type="entry name" value="Nuclear factor NF-kappa-B p105 subunit"/>
    <property type="match status" value="1"/>
</dbReference>
<dbReference type="Pfam" id="PF00554">
    <property type="entry name" value="RHD_DNA_bind"/>
    <property type="match status" value="1"/>
</dbReference>
<dbReference type="GO" id="GO:0048935">
    <property type="term" value="P:peripheral nervous system neuron development"/>
    <property type="evidence" value="ECO:0007669"/>
    <property type="project" value="UniProtKB-ARBA"/>
</dbReference>
<dbReference type="SUPFAM" id="SSF81296">
    <property type="entry name" value="E set domains"/>
    <property type="match status" value="1"/>
</dbReference>
<feature type="compositionally biased region" description="Basic and acidic residues" evidence="1">
    <location>
        <begin position="627"/>
        <end position="636"/>
    </location>
</feature>
<dbReference type="AlphaFoldDB" id="A0A3L8DXN5"/>
<dbReference type="SUPFAM" id="SSF49417">
    <property type="entry name" value="p53-like transcription factors"/>
    <property type="match status" value="1"/>
</dbReference>
<feature type="compositionally biased region" description="Polar residues" evidence="1">
    <location>
        <begin position="661"/>
        <end position="674"/>
    </location>
</feature>
<dbReference type="GO" id="GO:0000978">
    <property type="term" value="F:RNA polymerase II cis-regulatory region sequence-specific DNA binding"/>
    <property type="evidence" value="ECO:0007669"/>
    <property type="project" value="TreeGrafter"/>
</dbReference>
<evidence type="ECO:0000259" key="2">
    <source>
        <dbReference type="PROSITE" id="PS50254"/>
    </source>
</evidence>
<dbReference type="InterPro" id="IPR014756">
    <property type="entry name" value="Ig_E-set"/>
</dbReference>
<comment type="caution">
    <text evidence="3">The sequence shown here is derived from an EMBL/GenBank/DDBJ whole genome shotgun (WGS) entry which is preliminary data.</text>
</comment>
<dbReference type="GO" id="GO:0034097">
    <property type="term" value="P:response to cytokine"/>
    <property type="evidence" value="ECO:0007669"/>
    <property type="project" value="TreeGrafter"/>
</dbReference>
<sequence length="805" mass="89778">MEQYNGMSDGNINISDIIEVIQTTDPGSMATIAMDGEHVTPHVEILEQPASKALRFRYECEGRSAGSIPGVNSTAENKSFPSIRIIGYKGRAMVVVSCVTKDLPYRPHPHNLVGKEVCKQGVCTVEVPVGNMVVSFSNLGIQCVKKKDIEDALRVRQELRVDPFRTGFEHKKHPTNIDLNAVRLCFQVFLEGSQKGKFNKPLAPIVSDPIYDKKAMSDLVICKLSHCSASVAGGMDMILLCEKVAKEDIQVRFFEERDGQLYWEGYGDFQPTHVHKQTAIAFRTPSYRTQQVEQPMQVYIQLKRPSDGATSEPLPFQMLPLGTGRPAFWSLRRAFARKKADYSTFSKILSADTHLSNATKLSRNIDEFNNNDLDAKRPNNKISALRALNDLYNVKNQMDLCNGDLKAIINSTQNMGSIAKSTILDYENNEVTVPSDGNVESNREINKLYTLGNNNLENDTFTTGYEEGTVEANPRIIKSDVQNDSISQNTDSPRNKSDWFDYSEIGKWVQKGQACLKERTNEAELKSEIEGGNKSFNEFLTQVAELDQIYADTHNKLIQAAAETSMNPQPMDVDVCDNQTYTSLQMAMKNPIELFDITDDRKYEDVAVPKQDTEMPVVSPTVAAKRDVTREAEERLPPLPPKRIRKMPSMPLLPHPISAQTLTDASSEAPNKNLPSLPGVSPKHAKQGLFSKLFAKRNRKDKYSELNLNKDSNSSLNISYSLKNAVQDDAQLQLPRPSVTSVTSVKSLKLDGDETPPYGVDLTEAEHYALYTTMAPHATASEFDELSFYYSLVEGGKILTEGKGT</sequence>
<feature type="region of interest" description="Disordered" evidence="1">
    <location>
        <begin position="661"/>
        <end position="683"/>
    </location>
</feature>
<dbReference type="PANTHER" id="PTHR24169:SF25">
    <property type="entry name" value="DORSAL-RELATED IMMUNITY FACTOR DIF-RELATED"/>
    <property type="match status" value="1"/>
</dbReference>
<dbReference type="InterPro" id="IPR000451">
    <property type="entry name" value="NFkB/Dor"/>
</dbReference>
<dbReference type="InterPro" id="IPR013783">
    <property type="entry name" value="Ig-like_fold"/>
</dbReference>
<dbReference type="PANTHER" id="PTHR24169">
    <property type="entry name" value="NUCLEAR FACTOR NF-KAPPA-B PROTEIN"/>
    <property type="match status" value="1"/>
</dbReference>
<dbReference type="CDD" id="cd07887">
    <property type="entry name" value="RHD-n_Dorsal_Dif"/>
    <property type="match status" value="1"/>
</dbReference>
<feature type="region of interest" description="Disordered" evidence="1">
    <location>
        <begin position="627"/>
        <end position="647"/>
    </location>
</feature>
<accession>A0A3L8DXN5</accession>
<dbReference type="GO" id="GO:0001228">
    <property type="term" value="F:DNA-binding transcription activator activity, RNA polymerase II-specific"/>
    <property type="evidence" value="ECO:0007669"/>
    <property type="project" value="UniProtKB-ARBA"/>
</dbReference>
<dbReference type="PROSITE" id="PS50254">
    <property type="entry name" value="REL_2"/>
    <property type="match status" value="1"/>
</dbReference>
<reference evidence="3" key="2">
    <citation type="submission" date="2018-07" db="EMBL/GenBank/DDBJ databases">
        <authorList>
            <person name="Mckenzie S.K."/>
            <person name="Kronauer D.J.C."/>
        </authorList>
    </citation>
    <scope>NUCLEOTIDE SEQUENCE</scope>
    <source>
        <strain evidence="3">Clonal line C1</strain>
    </source>
</reference>
<reference evidence="3" key="1">
    <citation type="journal article" date="2018" name="Genome Res.">
        <title>The genomic architecture and molecular evolution of ant odorant receptors.</title>
        <authorList>
            <person name="McKenzie S.K."/>
            <person name="Kronauer D.J.C."/>
        </authorList>
    </citation>
    <scope>NUCLEOTIDE SEQUENCE [LARGE SCALE GENOMIC DNA]</scope>
    <source>
        <strain evidence="3">Clonal line C1</strain>
    </source>
</reference>
<dbReference type="InterPro" id="IPR008967">
    <property type="entry name" value="p53-like_TF_DNA-bd_sf"/>
</dbReference>
<dbReference type="GO" id="GO:0005737">
    <property type="term" value="C:cytoplasm"/>
    <property type="evidence" value="ECO:0007669"/>
    <property type="project" value="InterPro"/>
</dbReference>
<name>A0A3L8DXN5_OOCBI</name>
<dbReference type="Gene3D" id="2.60.40.340">
    <property type="entry name" value="Rel homology domain (RHD), DNA-binding domain"/>
    <property type="match status" value="1"/>
</dbReference>
<dbReference type="InterPro" id="IPR032397">
    <property type="entry name" value="RHD_dimer"/>
</dbReference>
<dbReference type="InterPro" id="IPR037059">
    <property type="entry name" value="RHD_DNA_bind_dom_sf"/>
</dbReference>
<dbReference type="CDD" id="cd01177">
    <property type="entry name" value="IPT_NFkappaB"/>
    <property type="match status" value="1"/>
</dbReference>
<dbReference type="SMART" id="SM00429">
    <property type="entry name" value="IPT"/>
    <property type="match status" value="1"/>
</dbReference>
<dbReference type="GO" id="GO:0005654">
    <property type="term" value="C:nucleoplasm"/>
    <property type="evidence" value="ECO:0007669"/>
    <property type="project" value="UniProtKB-ARBA"/>
</dbReference>
<dbReference type="GO" id="GO:0002225">
    <property type="term" value="P:positive regulation of antimicrobial peptide production"/>
    <property type="evidence" value="ECO:0007669"/>
    <property type="project" value="UniProtKB-ARBA"/>
</dbReference>
<dbReference type="Gene3D" id="2.60.40.10">
    <property type="entry name" value="Immunoglobulins"/>
    <property type="match status" value="1"/>
</dbReference>
<proteinExistence type="predicted"/>
<dbReference type="InterPro" id="IPR033926">
    <property type="entry name" value="IPT_NFkappaB"/>
</dbReference>
<protein>
    <recommendedName>
        <fullName evidence="2">RHD domain-containing protein</fullName>
    </recommendedName>
</protein>
<dbReference type="FunFam" id="2.60.40.340:FF:000006">
    <property type="entry name" value="Dorsal isoform 1-B"/>
    <property type="match status" value="1"/>
</dbReference>